<feature type="domain" description="HTH tetR-type" evidence="5">
    <location>
        <begin position="9"/>
        <end position="69"/>
    </location>
</feature>
<keyword evidence="1" id="KW-0805">Transcription regulation</keyword>
<evidence type="ECO:0000256" key="3">
    <source>
        <dbReference type="ARBA" id="ARBA00023163"/>
    </source>
</evidence>
<evidence type="ECO:0000256" key="4">
    <source>
        <dbReference type="PROSITE-ProRule" id="PRU00335"/>
    </source>
</evidence>
<dbReference type="PROSITE" id="PS50977">
    <property type="entry name" value="HTH_TETR_2"/>
    <property type="match status" value="1"/>
</dbReference>
<evidence type="ECO:0000313" key="7">
    <source>
        <dbReference type="Proteomes" id="UP001499988"/>
    </source>
</evidence>
<comment type="caution">
    <text evidence="6">The sequence shown here is derived from an EMBL/GenBank/DDBJ whole genome shotgun (WGS) entry which is preliminary data.</text>
</comment>
<dbReference type="Proteomes" id="UP001499988">
    <property type="component" value="Unassembled WGS sequence"/>
</dbReference>
<dbReference type="PANTHER" id="PTHR30055:SF151">
    <property type="entry name" value="TRANSCRIPTIONAL REGULATORY PROTEIN"/>
    <property type="match status" value="1"/>
</dbReference>
<dbReference type="InterPro" id="IPR001647">
    <property type="entry name" value="HTH_TetR"/>
</dbReference>
<dbReference type="Gene3D" id="1.10.357.10">
    <property type="entry name" value="Tetracycline Repressor, domain 2"/>
    <property type="match status" value="1"/>
</dbReference>
<dbReference type="InterPro" id="IPR050109">
    <property type="entry name" value="HTH-type_TetR-like_transc_reg"/>
</dbReference>
<dbReference type="SUPFAM" id="SSF48498">
    <property type="entry name" value="Tetracyclin repressor-like, C-terminal domain"/>
    <property type="match status" value="1"/>
</dbReference>
<proteinExistence type="predicted"/>
<gene>
    <name evidence="6" type="ORF">GCM10023333_35690</name>
</gene>
<dbReference type="PANTHER" id="PTHR30055">
    <property type="entry name" value="HTH-TYPE TRANSCRIPTIONAL REGULATOR RUTR"/>
    <property type="match status" value="1"/>
</dbReference>
<dbReference type="RefSeq" id="WP_345336829.1">
    <property type="nucleotide sequence ID" value="NZ_BAABJZ010000101.1"/>
</dbReference>
<dbReference type="Pfam" id="PF00440">
    <property type="entry name" value="TetR_N"/>
    <property type="match status" value="1"/>
</dbReference>
<evidence type="ECO:0000256" key="1">
    <source>
        <dbReference type="ARBA" id="ARBA00023015"/>
    </source>
</evidence>
<evidence type="ECO:0000259" key="5">
    <source>
        <dbReference type="PROSITE" id="PS50977"/>
    </source>
</evidence>
<dbReference type="EMBL" id="BAABJZ010000101">
    <property type="protein sequence ID" value="GAA4899030.1"/>
    <property type="molecule type" value="Genomic_DNA"/>
</dbReference>
<reference evidence="7" key="1">
    <citation type="journal article" date="2019" name="Int. J. Syst. Evol. Microbiol.">
        <title>The Global Catalogue of Microorganisms (GCM) 10K type strain sequencing project: providing services to taxonomists for standard genome sequencing and annotation.</title>
        <authorList>
            <consortium name="The Broad Institute Genomics Platform"/>
            <consortium name="The Broad Institute Genome Sequencing Center for Infectious Disease"/>
            <person name="Wu L."/>
            <person name="Ma J."/>
        </authorList>
    </citation>
    <scope>NUCLEOTIDE SEQUENCE [LARGE SCALE GENOMIC DNA]</scope>
    <source>
        <strain evidence="7">JCM 18401</strain>
    </source>
</reference>
<evidence type="ECO:0000313" key="6">
    <source>
        <dbReference type="EMBL" id="GAA4899030.1"/>
    </source>
</evidence>
<dbReference type="Gene3D" id="1.10.10.60">
    <property type="entry name" value="Homeodomain-like"/>
    <property type="match status" value="1"/>
</dbReference>
<sequence>MGEQASRVALTRERIIDTGLEMAAQGPIAQISMHKLAARLSVTPMAIYKHFANKAELQAYLLDGFIAHAVVIPDAGLDWPVYLEQLARNMYQALSAQPDWAELFGHVRMLPGLQAVMESCVAKLLSAGFDADRALPVYYGLTQCVLGAVTQNRHLQAQSGKTSSQAVSEQTYPLLAQLLPGVGKSVYRDPLSCCLIPFIDGLRR</sequence>
<dbReference type="InterPro" id="IPR036271">
    <property type="entry name" value="Tet_transcr_reg_TetR-rel_C_sf"/>
</dbReference>
<name>A0ABP9FE17_9GAMM</name>
<evidence type="ECO:0000256" key="2">
    <source>
        <dbReference type="ARBA" id="ARBA00023125"/>
    </source>
</evidence>
<dbReference type="InterPro" id="IPR009057">
    <property type="entry name" value="Homeodomain-like_sf"/>
</dbReference>
<dbReference type="Pfam" id="PF02909">
    <property type="entry name" value="TetR_C_1"/>
    <property type="match status" value="1"/>
</dbReference>
<dbReference type="InterPro" id="IPR004111">
    <property type="entry name" value="Repressor_TetR_C"/>
</dbReference>
<keyword evidence="7" id="KW-1185">Reference proteome</keyword>
<protein>
    <recommendedName>
        <fullName evidence="5">HTH tetR-type domain-containing protein</fullName>
    </recommendedName>
</protein>
<dbReference type="SUPFAM" id="SSF46689">
    <property type="entry name" value="Homeodomain-like"/>
    <property type="match status" value="1"/>
</dbReference>
<feature type="DNA-binding region" description="H-T-H motif" evidence="4">
    <location>
        <begin position="32"/>
        <end position="51"/>
    </location>
</feature>
<organism evidence="6 7">
    <name type="scientific">Ferrimonas pelagia</name>
    <dbReference type="NCBI Taxonomy" id="1177826"/>
    <lineage>
        <taxon>Bacteria</taxon>
        <taxon>Pseudomonadati</taxon>
        <taxon>Pseudomonadota</taxon>
        <taxon>Gammaproteobacteria</taxon>
        <taxon>Alteromonadales</taxon>
        <taxon>Ferrimonadaceae</taxon>
        <taxon>Ferrimonas</taxon>
    </lineage>
</organism>
<keyword evidence="3" id="KW-0804">Transcription</keyword>
<keyword evidence="2 4" id="KW-0238">DNA-binding</keyword>
<accession>A0ABP9FE17</accession>